<keyword evidence="1" id="KW-1133">Transmembrane helix</keyword>
<proteinExistence type="predicted"/>
<dbReference type="Proteomes" id="UP000887574">
    <property type="component" value="Unplaced"/>
</dbReference>
<dbReference type="Pfam" id="PF10326">
    <property type="entry name" value="7TM_GPCR_Str"/>
    <property type="match status" value="1"/>
</dbReference>
<name>A0A915DPZ7_9BILA</name>
<feature type="transmembrane region" description="Helical" evidence="1">
    <location>
        <begin position="35"/>
        <end position="56"/>
    </location>
</feature>
<dbReference type="SUPFAM" id="SSF81321">
    <property type="entry name" value="Family A G protein-coupled receptor-like"/>
    <property type="match status" value="1"/>
</dbReference>
<dbReference type="WBParaSite" id="jg21898">
    <property type="protein sequence ID" value="jg21898"/>
    <property type="gene ID" value="jg21898"/>
</dbReference>
<accession>A0A915DPZ7</accession>
<reference evidence="3" key="1">
    <citation type="submission" date="2022-11" db="UniProtKB">
        <authorList>
            <consortium name="WormBaseParasite"/>
        </authorList>
    </citation>
    <scope>IDENTIFICATION</scope>
</reference>
<dbReference type="PANTHER" id="PTHR22943">
    <property type="entry name" value="7-TRANSMEMBRANE DOMAIN RECEPTOR C.ELEGANS"/>
    <property type="match status" value="1"/>
</dbReference>
<keyword evidence="1" id="KW-0812">Transmembrane</keyword>
<evidence type="ECO:0000256" key="1">
    <source>
        <dbReference type="SAM" id="Phobius"/>
    </source>
</evidence>
<dbReference type="PANTHER" id="PTHR22943:SF248">
    <property type="entry name" value="SEVEN TM RECEPTOR"/>
    <property type="match status" value="1"/>
</dbReference>
<dbReference type="AlphaFoldDB" id="A0A915DPZ7"/>
<dbReference type="InterPro" id="IPR019428">
    <property type="entry name" value="7TM_GPCR_serpentine_rcpt_Str"/>
</dbReference>
<protein>
    <submittedName>
        <fullName evidence="3">G-protein coupled receptors family 1 profile domain-containing protein</fullName>
    </submittedName>
</protein>
<feature type="transmembrane region" description="Helical" evidence="1">
    <location>
        <begin position="68"/>
        <end position="94"/>
    </location>
</feature>
<evidence type="ECO:0000313" key="3">
    <source>
        <dbReference type="WBParaSite" id="jg21898"/>
    </source>
</evidence>
<keyword evidence="1" id="KW-0472">Membrane</keyword>
<organism evidence="2 3">
    <name type="scientific">Ditylenchus dipsaci</name>
    <dbReference type="NCBI Taxonomy" id="166011"/>
    <lineage>
        <taxon>Eukaryota</taxon>
        <taxon>Metazoa</taxon>
        <taxon>Ecdysozoa</taxon>
        <taxon>Nematoda</taxon>
        <taxon>Chromadorea</taxon>
        <taxon>Rhabditida</taxon>
        <taxon>Tylenchina</taxon>
        <taxon>Tylenchomorpha</taxon>
        <taxon>Sphaerularioidea</taxon>
        <taxon>Anguinidae</taxon>
        <taxon>Anguininae</taxon>
        <taxon>Ditylenchus</taxon>
    </lineage>
</organism>
<feature type="transmembrane region" description="Helical" evidence="1">
    <location>
        <begin position="109"/>
        <end position="128"/>
    </location>
</feature>
<keyword evidence="2" id="KW-1185">Reference proteome</keyword>
<sequence>MRSLTFVQIVYRDVTPHADMYAYQRKYVTIILHQVNAYLCFSLAFFFNILLIWLIWKKTTKEMKNYSFILLQTCVIDLCLTFLSAFVQPVYLFIDTYLIFYQNGLARDISSPIGLLFFATYIFNYYIAMSANAVQFLYRYLVICSPAILMEHSFCNIRFQQDVSNTIQALDIMLHMRPETF</sequence>
<evidence type="ECO:0000313" key="2">
    <source>
        <dbReference type="Proteomes" id="UP000887574"/>
    </source>
</evidence>